<dbReference type="HOGENOM" id="CLU_1745479_0_0_2"/>
<dbReference type="PaxDb" id="589924-Ferp_1285"/>
<reference evidence="1 2" key="2">
    <citation type="journal article" date="2011" name="Stand. Genomic Sci.">
        <title>Complete genome sequence of Ferroglobus placidus AEDII12DO.</title>
        <authorList>
            <person name="Anderson I."/>
            <person name="Risso C."/>
            <person name="Holmes D."/>
            <person name="Lucas S."/>
            <person name="Copeland A."/>
            <person name="Lapidus A."/>
            <person name="Cheng J.F."/>
            <person name="Bruce D."/>
            <person name="Goodwin L."/>
            <person name="Pitluck S."/>
            <person name="Saunders E."/>
            <person name="Brettin T."/>
            <person name="Detter J.C."/>
            <person name="Han C."/>
            <person name="Tapia R."/>
            <person name="Larimer F."/>
            <person name="Land M."/>
            <person name="Hauser L."/>
            <person name="Woyke T."/>
            <person name="Lovley D."/>
            <person name="Kyrpides N."/>
            <person name="Ivanova N."/>
        </authorList>
    </citation>
    <scope>NUCLEOTIDE SEQUENCE [LARGE SCALE GENOMIC DNA]</scope>
    <source>
        <strain evidence="2">DSM 10642 / AEDII12DO</strain>
    </source>
</reference>
<dbReference type="Proteomes" id="UP000002613">
    <property type="component" value="Chromosome"/>
</dbReference>
<dbReference type="EMBL" id="CP001899">
    <property type="protein sequence ID" value="ADC65439.1"/>
    <property type="molecule type" value="Genomic_DNA"/>
</dbReference>
<dbReference type="GeneID" id="8778798"/>
<dbReference type="OrthoDB" id="381957at2157"/>
<evidence type="ECO:0000313" key="2">
    <source>
        <dbReference type="Proteomes" id="UP000002613"/>
    </source>
</evidence>
<accession>D3RY76</accession>
<sequence length="149" mass="17280">MSLTKKLAILAVILGILFVLTNLKSDEELKLVNSIEGEKAVELIKRIHEGEFEIVSGRILEYEGKGKVRVWIAEVESEALAEKYVEEMASKVSKYFSKPVYLENLKAYRVYGMGRVHYFFSANSSVVWVEFENRDEKYHFEVLKKLFFS</sequence>
<dbReference type="AlphaFoldDB" id="D3RY76"/>
<dbReference type="RefSeq" id="WP_012965782.1">
    <property type="nucleotide sequence ID" value="NC_013849.1"/>
</dbReference>
<dbReference type="KEGG" id="fpl:Ferp_1285"/>
<name>D3RY76_FERPA</name>
<gene>
    <name evidence="1" type="ordered locus">Ferp_1285</name>
</gene>
<organism evidence="1 2">
    <name type="scientific">Ferroglobus placidus (strain DSM 10642 / AEDII12DO)</name>
    <dbReference type="NCBI Taxonomy" id="589924"/>
    <lineage>
        <taxon>Archaea</taxon>
        <taxon>Methanobacteriati</taxon>
        <taxon>Methanobacteriota</taxon>
        <taxon>Archaeoglobi</taxon>
        <taxon>Archaeoglobales</taxon>
        <taxon>Archaeoglobaceae</taxon>
        <taxon>Ferroglobus</taxon>
    </lineage>
</organism>
<protein>
    <submittedName>
        <fullName evidence="1">Uncharacterized protein</fullName>
    </submittedName>
</protein>
<reference evidence="2" key="1">
    <citation type="submission" date="2010-02" db="EMBL/GenBank/DDBJ databases">
        <title>Complete sequence of Ferroglobus placidus DSM 10642.</title>
        <authorList>
            <consortium name="US DOE Joint Genome Institute"/>
            <person name="Lucas S."/>
            <person name="Copeland A."/>
            <person name="Lapidus A."/>
            <person name="Cheng J.-F."/>
            <person name="Bruce D."/>
            <person name="Goodwin L."/>
            <person name="Pitluck S."/>
            <person name="Saunders E."/>
            <person name="Brettin T."/>
            <person name="Detter J.C."/>
            <person name="Han C."/>
            <person name="Tapia R."/>
            <person name="Larimer F."/>
            <person name="Land M."/>
            <person name="Hauser L."/>
            <person name="Kyrpides N."/>
            <person name="Ivanova N."/>
            <person name="Holmes D."/>
            <person name="Lovley D."/>
            <person name="Kyrpides N."/>
            <person name="Anderson I.J."/>
            <person name="Woyke T."/>
        </authorList>
    </citation>
    <scope>NUCLEOTIDE SEQUENCE [LARGE SCALE GENOMIC DNA]</scope>
    <source>
        <strain evidence="2">DSM 10642 / AEDII12DO</strain>
    </source>
</reference>
<evidence type="ECO:0000313" key="1">
    <source>
        <dbReference type="EMBL" id="ADC65439.1"/>
    </source>
</evidence>
<keyword evidence="2" id="KW-1185">Reference proteome</keyword>
<dbReference type="eggNOG" id="arCOG12292">
    <property type="taxonomic scope" value="Archaea"/>
</dbReference>
<proteinExistence type="predicted"/>